<sequence length="386" mass="42929">MLAGELIRTGLGISANSSKLRNDDFWVLDDINFKLFRGETIALLGMNGAGKSTLLRILSNLIVPDRGSVELYGEVGSLIDLNAGMKFDLSGRENIYIKGALMGKTRKQMDELYEEIFEFSELGEFIHAPMKSYSSGMRLRLGFSISACVKPDILLLDEVLAVGDHAFRKKCELKLAELREGAGVVFASHSLGMVRKICQSAIVLDKGKLIFWGSVDDAIDHHMRIGNDQNAIAQTAEEKNENAFWGKPFFKRQRIAEAQHGWCNEDGSPETVFYTNEPAYFDIQFTLNDDFSEIIAGLSIWTEQGERVTSISSDMSKVEVFSSGERKHAARISMPSISLNPGNYVTTFAVMVDGNLAYKQLNENISVTSKYLHAGTVTPTHNWVKM</sequence>
<keyword evidence="2" id="KW-0813">Transport</keyword>
<dbReference type="Proteomes" id="UP001596492">
    <property type="component" value="Unassembled WGS sequence"/>
</dbReference>
<organism evidence="6 7">
    <name type="scientific">Hirschia litorea</name>
    <dbReference type="NCBI Taxonomy" id="1199156"/>
    <lineage>
        <taxon>Bacteria</taxon>
        <taxon>Pseudomonadati</taxon>
        <taxon>Pseudomonadota</taxon>
        <taxon>Alphaproteobacteria</taxon>
        <taxon>Hyphomonadales</taxon>
        <taxon>Hyphomonadaceae</taxon>
        <taxon>Hirschia</taxon>
    </lineage>
</organism>
<gene>
    <name evidence="6" type="ORF">ACFQS8_15195</name>
</gene>
<dbReference type="PANTHER" id="PTHR46743">
    <property type="entry name" value="TEICHOIC ACIDS EXPORT ATP-BINDING PROTEIN TAGH"/>
    <property type="match status" value="1"/>
</dbReference>
<dbReference type="CDD" id="cd03220">
    <property type="entry name" value="ABC_KpsT_Wzt"/>
    <property type="match status" value="1"/>
</dbReference>
<keyword evidence="3" id="KW-0547">Nucleotide-binding</keyword>
<dbReference type="PANTHER" id="PTHR46743:SF2">
    <property type="entry name" value="TEICHOIC ACIDS EXPORT ATP-BINDING PROTEIN TAGH"/>
    <property type="match status" value="1"/>
</dbReference>
<dbReference type="InterPro" id="IPR003439">
    <property type="entry name" value="ABC_transporter-like_ATP-bd"/>
</dbReference>
<dbReference type="SUPFAM" id="SSF52540">
    <property type="entry name" value="P-loop containing nucleoside triphosphate hydrolases"/>
    <property type="match status" value="1"/>
</dbReference>
<dbReference type="Pfam" id="PF00005">
    <property type="entry name" value="ABC_tran"/>
    <property type="match status" value="1"/>
</dbReference>
<evidence type="ECO:0000256" key="1">
    <source>
        <dbReference type="ARBA" id="ARBA00005417"/>
    </source>
</evidence>
<comment type="similarity">
    <text evidence="1">Belongs to the ABC transporter superfamily.</text>
</comment>
<evidence type="ECO:0000256" key="4">
    <source>
        <dbReference type="ARBA" id="ARBA00022840"/>
    </source>
</evidence>
<dbReference type="InterPro" id="IPR003593">
    <property type="entry name" value="AAA+_ATPase"/>
</dbReference>
<keyword evidence="4 6" id="KW-0067">ATP-binding</keyword>
<keyword evidence="7" id="KW-1185">Reference proteome</keyword>
<dbReference type="PROSITE" id="PS50893">
    <property type="entry name" value="ABC_TRANSPORTER_2"/>
    <property type="match status" value="1"/>
</dbReference>
<dbReference type="SMART" id="SM00382">
    <property type="entry name" value="AAA"/>
    <property type="match status" value="1"/>
</dbReference>
<dbReference type="EMBL" id="JBHTBR010000009">
    <property type="protein sequence ID" value="MFC7292966.1"/>
    <property type="molecule type" value="Genomic_DNA"/>
</dbReference>
<evidence type="ECO:0000313" key="6">
    <source>
        <dbReference type="EMBL" id="MFC7292966.1"/>
    </source>
</evidence>
<evidence type="ECO:0000259" key="5">
    <source>
        <dbReference type="PROSITE" id="PS50893"/>
    </source>
</evidence>
<dbReference type="InterPro" id="IPR029439">
    <property type="entry name" value="Wzt_C"/>
</dbReference>
<dbReference type="InterPro" id="IPR027417">
    <property type="entry name" value="P-loop_NTPase"/>
</dbReference>
<accession>A0ABW2IQ20</accession>
<dbReference type="InterPro" id="IPR015860">
    <property type="entry name" value="ABC_transpr_TagH-like"/>
</dbReference>
<name>A0ABW2IQ20_9PROT</name>
<dbReference type="Pfam" id="PF14524">
    <property type="entry name" value="Wzt_C"/>
    <property type="match status" value="1"/>
</dbReference>
<evidence type="ECO:0000313" key="7">
    <source>
        <dbReference type="Proteomes" id="UP001596492"/>
    </source>
</evidence>
<dbReference type="Gene3D" id="2.70.50.60">
    <property type="entry name" value="abc- transporter (atp binding component) like domain"/>
    <property type="match status" value="1"/>
</dbReference>
<proteinExistence type="inferred from homology"/>
<comment type="caution">
    <text evidence="6">The sequence shown here is derived from an EMBL/GenBank/DDBJ whole genome shotgun (WGS) entry which is preliminary data.</text>
</comment>
<feature type="domain" description="ABC transporter" evidence="5">
    <location>
        <begin position="13"/>
        <end position="231"/>
    </location>
</feature>
<dbReference type="GO" id="GO:0005524">
    <property type="term" value="F:ATP binding"/>
    <property type="evidence" value="ECO:0007669"/>
    <property type="project" value="UniProtKB-KW"/>
</dbReference>
<dbReference type="InterPro" id="IPR050683">
    <property type="entry name" value="Bact_Polysacc_Export_ATP-bd"/>
</dbReference>
<evidence type="ECO:0000256" key="3">
    <source>
        <dbReference type="ARBA" id="ARBA00022741"/>
    </source>
</evidence>
<dbReference type="Gene3D" id="3.40.50.300">
    <property type="entry name" value="P-loop containing nucleotide triphosphate hydrolases"/>
    <property type="match status" value="1"/>
</dbReference>
<protein>
    <submittedName>
        <fullName evidence="6">ABC transporter ATP-binding protein</fullName>
    </submittedName>
</protein>
<dbReference type="CDD" id="cd10147">
    <property type="entry name" value="Wzt_C-like"/>
    <property type="match status" value="1"/>
</dbReference>
<reference evidence="7" key="1">
    <citation type="journal article" date="2019" name="Int. J. Syst. Evol. Microbiol.">
        <title>The Global Catalogue of Microorganisms (GCM) 10K type strain sequencing project: providing services to taxonomists for standard genome sequencing and annotation.</title>
        <authorList>
            <consortium name="The Broad Institute Genomics Platform"/>
            <consortium name="The Broad Institute Genome Sequencing Center for Infectious Disease"/>
            <person name="Wu L."/>
            <person name="Ma J."/>
        </authorList>
    </citation>
    <scope>NUCLEOTIDE SEQUENCE [LARGE SCALE GENOMIC DNA]</scope>
    <source>
        <strain evidence="7">CCUG 51308</strain>
    </source>
</reference>
<evidence type="ECO:0000256" key="2">
    <source>
        <dbReference type="ARBA" id="ARBA00022448"/>
    </source>
</evidence>
<dbReference type="RefSeq" id="WP_382168945.1">
    <property type="nucleotide sequence ID" value="NZ_JBHTBR010000009.1"/>
</dbReference>